<accession>A0ABP8TQN0</accession>
<dbReference type="Proteomes" id="UP001500212">
    <property type="component" value="Unassembled WGS sequence"/>
</dbReference>
<name>A0ABP8TQN0_9ACTN</name>
<sequence>MPETLPSWTAHLPRWIPRSLSDLHGPREGVIDLPLDLCWSGHTRYDIERFAQRVALYELVIVQGLQKHYAEFLNGDYLLEAWPLLHRRLGDGYVEAWEGRFPELARIGASPGAFAAAFARWKESPWA</sequence>
<organism evidence="1 2">
    <name type="scientific">Actinoallomurus liliacearum</name>
    <dbReference type="NCBI Taxonomy" id="1080073"/>
    <lineage>
        <taxon>Bacteria</taxon>
        <taxon>Bacillati</taxon>
        <taxon>Actinomycetota</taxon>
        <taxon>Actinomycetes</taxon>
        <taxon>Streptosporangiales</taxon>
        <taxon>Thermomonosporaceae</taxon>
        <taxon>Actinoallomurus</taxon>
    </lineage>
</organism>
<keyword evidence="2" id="KW-1185">Reference proteome</keyword>
<evidence type="ECO:0000313" key="1">
    <source>
        <dbReference type="EMBL" id="GAA4612268.1"/>
    </source>
</evidence>
<dbReference type="RefSeq" id="WP_345359778.1">
    <property type="nucleotide sequence ID" value="NZ_BAABHJ010000020.1"/>
</dbReference>
<evidence type="ECO:0008006" key="3">
    <source>
        <dbReference type="Google" id="ProtNLM"/>
    </source>
</evidence>
<evidence type="ECO:0000313" key="2">
    <source>
        <dbReference type="Proteomes" id="UP001500212"/>
    </source>
</evidence>
<protein>
    <recommendedName>
        <fullName evidence="3">Transcriptional regulator</fullName>
    </recommendedName>
</protein>
<gene>
    <name evidence="1" type="ORF">GCM10023195_52460</name>
</gene>
<comment type="caution">
    <text evidence="1">The sequence shown here is derived from an EMBL/GenBank/DDBJ whole genome shotgun (WGS) entry which is preliminary data.</text>
</comment>
<proteinExistence type="predicted"/>
<dbReference type="EMBL" id="BAABHJ010000020">
    <property type="protein sequence ID" value="GAA4612268.1"/>
    <property type="molecule type" value="Genomic_DNA"/>
</dbReference>
<reference evidence="2" key="1">
    <citation type="journal article" date="2019" name="Int. J. Syst. Evol. Microbiol.">
        <title>The Global Catalogue of Microorganisms (GCM) 10K type strain sequencing project: providing services to taxonomists for standard genome sequencing and annotation.</title>
        <authorList>
            <consortium name="The Broad Institute Genomics Platform"/>
            <consortium name="The Broad Institute Genome Sequencing Center for Infectious Disease"/>
            <person name="Wu L."/>
            <person name="Ma J."/>
        </authorList>
    </citation>
    <scope>NUCLEOTIDE SEQUENCE [LARGE SCALE GENOMIC DNA]</scope>
    <source>
        <strain evidence="2">JCM 17938</strain>
    </source>
</reference>